<dbReference type="AlphaFoldDB" id="A0A8T2AX89"/>
<dbReference type="CDD" id="cd09272">
    <property type="entry name" value="RNase_HI_RT_Ty1"/>
    <property type="match status" value="1"/>
</dbReference>
<dbReference type="PANTHER" id="PTHR11439:SF470">
    <property type="entry name" value="CYSTEINE-RICH RLK (RECEPTOR-LIKE PROTEIN KINASE) 8"/>
    <property type="match status" value="1"/>
</dbReference>
<keyword evidence="2" id="KW-0695">RNA-directed DNA polymerase</keyword>
<feature type="domain" description="Reverse transcriptase Ty1/copia-type" evidence="1">
    <location>
        <begin position="3"/>
        <end position="183"/>
    </location>
</feature>
<name>A0A8T2AX89_9BRAS</name>
<gene>
    <name evidence="2" type="ORF">ISN45_Aa03g030460</name>
</gene>
<protein>
    <submittedName>
        <fullName evidence="2">Reverse transcriptase RNA-dependent DNA polymerase</fullName>
    </submittedName>
</protein>
<dbReference type="Proteomes" id="UP000694240">
    <property type="component" value="Chromosome 8"/>
</dbReference>
<dbReference type="GO" id="GO:0003964">
    <property type="term" value="F:RNA-directed DNA polymerase activity"/>
    <property type="evidence" value="ECO:0007669"/>
    <property type="project" value="UniProtKB-KW"/>
</dbReference>
<dbReference type="Pfam" id="PF07727">
    <property type="entry name" value="RVT_2"/>
    <property type="match status" value="1"/>
</dbReference>
<evidence type="ECO:0000259" key="1">
    <source>
        <dbReference type="Pfam" id="PF07727"/>
    </source>
</evidence>
<keyword evidence="3" id="KW-1185">Reference proteome</keyword>
<evidence type="ECO:0000313" key="2">
    <source>
        <dbReference type="EMBL" id="KAG7578881.1"/>
    </source>
</evidence>
<keyword evidence="2" id="KW-0548">Nucleotidyltransferase</keyword>
<keyword evidence="2" id="KW-0808">Transferase</keyword>
<sequence>MMKTVRGLLRIVAAEKWEVHQMDVHNAFLHGDLEEEVYMKLPVGFRHSDSKKVLRLHKSLYGLKQAPRCWFAKLSSALTKFGFVQSYSDYSLFTLSRAGVELRVLIYVDDLLICGNNSRMIQSFKDYLGRCFHMKDLGKAKYFLGIEIARSSEGIYLSQRKYALDIVTEAGLLHSRPSPTPIEQNHKLELNTSELLSHPEEYRRLVGRLIYLLTTRPELSYSVHILSMFMQSPRIDHWNAALRVVRYLKGSPGRGVLLSSDSDLTLTAYCDSDFATCSTSRRSLSGYVMFLGGSPVSWKTKKQDVVSHSSAEAEYRSMRNALNEVRWWKQLLEDLGYPQPKPIELFCDSQAAIHIANNPVFHERTKHIERDCHLFVMLFRTERLL</sequence>
<comment type="caution">
    <text evidence="2">The sequence shown here is derived from an EMBL/GenBank/DDBJ whole genome shotgun (WGS) entry which is preliminary data.</text>
</comment>
<reference evidence="2 3" key="1">
    <citation type="submission" date="2020-12" db="EMBL/GenBank/DDBJ databases">
        <title>Concerted genomic and epigenomic changes stabilize Arabidopsis allopolyploids.</title>
        <authorList>
            <person name="Chen Z."/>
        </authorList>
    </citation>
    <scope>NUCLEOTIDE SEQUENCE [LARGE SCALE GENOMIC DNA]</scope>
    <source>
        <strain evidence="2">Allo738</strain>
        <tissue evidence="2">Leaf</tissue>
    </source>
</reference>
<proteinExistence type="predicted"/>
<organism evidence="2 3">
    <name type="scientific">Arabidopsis thaliana x Arabidopsis arenosa</name>
    <dbReference type="NCBI Taxonomy" id="1240361"/>
    <lineage>
        <taxon>Eukaryota</taxon>
        <taxon>Viridiplantae</taxon>
        <taxon>Streptophyta</taxon>
        <taxon>Embryophyta</taxon>
        <taxon>Tracheophyta</taxon>
        <taxon>Spermatophyta</taxon>
        <taxon>Magnoliopsida</taxon>
        <taxon>eudicotyledons</taxon>
        <taxon>Gunneridae</taxon>
        <taxon>Pentapetalae</taxon>
        <taxon>rosids</taxon>
        <taxon>malvids</taxon>
        <taxon>Brassicales</taxon>
        <taxon>Brassicaceae</taxon>
        <taxon>Camelineae</taxon>
        <taxon>Arabidopsis</taxon>
    </lineage>
</organism>
<dbReference type="EMBL" id="JAEFBK010000008">
    <property type="protein sequence ID" value="KAG7578881.1"/>
    <property type="molecule type" value="Genomic_DNA"/>
</dbReference>
<dbReference type="InterPro" id="IPR013103">
    <property type="entry name" value="RVT_2"/>
</dbReference>
<evidence type="ECO:0000313" key="3">
    <source>
        <dbReference type="Proteomes" id="UP000694240"/>
    </source>
</evidence>
<dbReference type="PANTHER" id="PTHR11439">
    <property type="entry name" value="GAG-POL-RELATED RETROTRANSPOSON"/>
    <property type="match status" value="1"/>
</dbReference>
<accession>A0A8T2AX89</accession>